<organism evidence="2 3">
    <name type="scientific">Candidatus Woesebacteria bacterium GW2011_GWB1_39_10</name>
    <dbReference type="NCBI Taxonomy" id="1618572"/>
    <lineage>
        <taxon>Bacteria</taxon>
        <taxon>Candidatus Woeseibacteriota</taxon>
    </lineage>
</organism>
<dbReference type="EMBL" id="LBVU01000001">
    <property type="protein sequence ID" value="KKQ92644.1"/>
    <property type="molecule type" value="Genomic_DNA"/>
</dbReference>
<proteinExistence type="predicted"/>
<dbReference type="PROSITE" id="PS00028">
    <property type="entry name" value="ZINC_FINGER_C2H2_1"/>
    <property type="match status" value="1"/>
</dbReference>
<feature type="domain" description="C2H2-type" evidence="1">
    <location>
        <begin position="16"/>
        <end position="45"/>
    </location>
</feature>
<dbReference type="PROSITE" id="PS50157">
    <property type="entry name" value="ZINC_FINGER_C2H2_2"/>
    <property type="match status" value="1"/>
</dbReference>
<reference evidence="2 3" key="1">
    <citation type="journal article" date="2015" name="Nature">
        <title>rRNA introns, odd ribosomes, and small enigmatic genomes across a large radiation of phyla.</title>
        <authorList>
            <person name="Brown C.T."/>
            <person name="Hug L.A."/>
            <person name="Thomas B.C."/>
            <person name="Sharon I."/>
            <person name="Castelle C.J."/>
            <person name="Singh A."/>
            <person name="Wilkins M.J."/>
            <person name="Williams K.H."/>
            <person name="Banfield J.F."/>
        </authorList>
    </citation>
    <scope>NUCLEOTIDE SEQUENCE [LARGE SCALE GENOMIC DNA]</scope>
</reference>
<protein>
    <recommendedName>
        <fullName evidence="1">C2H2-type domain-containing protein</fullName>
    </recommendedName>
</protein>
<gene>
    <name evidence="2" type="ORF">UT17_C0001G0023</name>
</gene>
<dbReference type="InterPro" id="IPR013087">
    <property type="entry name" value="Znf_C2H2_type"/>
</dbReference>
<name>A0A0G0P3H6_9BACT</name>
<accession>A0A0G0P3H6</accession>
<dbReference type="AlphaFoldDB" id="A0A0G0P3H6"/>
<evidence type="ECO:0000313" key="3">
    <source>
        <dbReference type="Proteomes" id="UP000034774"/>
    </source>
</evidence>
<evidence type="ECO:0000313" key="2">
    <source>
        <dbReference type="EMBL" id="KKQ92644.1"/>
    </source>
</evidence>
<comment type="caution">
    <text evidence="2">The sequence shown here is derived from an EMBL/GenBank/DDBJ whole genome shotgun (WGS) entry which is preliminary data.</text>
</comment>
<evidence type="ECO:0000259" key="1">
    <source>
        <dbReference type="PROSITE" id="PS50157"/>
    </source>
</evidence>
<sequence>MPFPERVCREEKLATFSCAACDKKFSSPDEGELHSKTGLHLVREENSKKPRYRVTHASGGHSILKGKTISRSSVIGYENGKNDSVCLCKDCHKEIHRLALAEAKLKGNFPGNATPPQILEEVTHTYIEKGEQITNSMPEIELAKFYLPVSELDELI</sequence>
<dbReference type="Proteomes" id="UP000034774">
    <property type="component" value="Unassembled WGS sequence"/>
</dbReference>